<dbReference type="RefSeq" id="WP_209491283.1">
    <property type="nucleotide sequence ID" value="NZ_JAGGLC010000003.1"/>
</dbReference>
<evidence type="ECO:0000313" key="1">
    <source>
        <dbReference type="EMBL" id="MBP1986993.1"/>
    </source>
</evidence>
<proteinExistence type="predicted"/>
<reference evidence="1" key="1">
    <citation type="submission" date="2021-03" db="EMBL/GenBank/DDBJ databases">
        <title>Genomic Encyclopedia of Type Strains, Phase IV (KMG-IV): sequencing the most valuable type-strain genomes for metagenomic binning, comparative biology and taxonomic classification.</title>
        <authorList>
            <person name="Goeker M."/>
        </authorList>
    </citation>
    <scope>NUCLEOTIDE SEQUENCE</scope>
    <source>
        <strain evidence="1">DSM 26232</strain>
    </source>
</reference>
<sequence length="74" mass="8548">MTYNSTPDGIDPETKFNYVIELSDSQVSPFAVEVFDELPCVDYEEEDDGFVRVSVTEDKTTHIKKEHIEYIKTL</sequence>
<evidence type="ECO:0000313" key="2">
    <source>
        <dbReference type="Proteomes" id="UP000823736"/>
    </source>
</evidence>
<comment type="caution">
    <text evidence="1">The sequence shown here is derived from an EMBL/GenBank/DDBJ whole genome shotgun (WGS) entry which is preliminary data.</text>
</comment>
<gene>
    <name evidence="1" type="ORF">J2753_001491</name>
</gene>
<keyword evidence="2" id="KW-1185">Reference proteome</keyword>
<organism evidence="1 2">
    <name type="scientific">Halolamina salifodinae</name>
    <dbReference type="NCBI Taxonomy" id="1202767"/>
    <lineage>
        <taxon>Archaea</taxon>
        <taxon>Methanobacteriati</taxon>
        <taxon>Methanobacteriota</taxon>
        <taxon>Stenosarchaea group</taxon>
        <taxon>Halobacteria</taxon>
        <taxon>Halobacteriales</taxon>
        <taxon>Haloferacaceae</taxon>
    </lineage>
</organism>
<name>A0A8T4GY01_9EURY</name>
<dbReference type="EMBL" id="JAGGLC010000003">
    <property type="protein sequence ID" value="MBP1986993.1"/>
    <property type="molecule type" value="Genomic_DNA"/>
</dbReference>
<dbReference type="AlphaFoldDB" id="A0A8T4GY01"/>
<dbReference type="Proteomes" id="UP000823736">
    <property type="component" value="Unassembled WGS sequence"/>
</dbReference>
<protein>
    <submittedName>
        <fullName evidence="1">Uncharacterized protein</fullName>
    </submittedName>
</protein>
<accession>A0A8T4GY01</accession>